<evidence type="ECO:0008006" key="5">
    <source>
        <dbReference type="Google" id="ProtNLM"/>
    </source>
</evidence>
<accession>A0A383EZG1</accession>
<dbReference type="PANTHER" id="PTHR10680">
    <property type="entry name" value="PEPTIDYL-GLYCINE ALPHA-AMIDATING MONOOXYGENASE"/>
    <property type="match status" value="1"/>
</dbReference>
<keyword evidence="3" id="KW-0325">Glycoprotein</keyword>
<dbReference type="GO" id="GO:0005576">
    <property type="term" value="C:extracellular region"/>
    <property type="evidence" value="ECO:0007669"/>
    <property type="project" value="TreeGrafter"/>
</dbReference>
<dbReference type="AlphaFoldDB" id="A0A383EZG1"/>
<keyword evidence="2" id="KW-0677">Repeat</keyword>
<dbReference type="PANTHER" id="PTHR10680:SF28">
    <property type="entry name" value="SMP-30_GLUCONOLACTONASE_LRE-LIKE REGION DOMAIN-CONTAINING PROTEIN"/>
    <property type="match status" value="1"/>
</dbReference>
<sequence>MTTRVQGTTFRYSHTIGRGEEAGPGFKNPIALALGEGDVMYVVNRSYDFRADSKRITICTVGEEYIGEIGNAGRLGGEMVDNGESADPGSLVWPVSISLDSQGNLYVSDEWLNRISMFTSDGDWLGSWGIKGNADGEFDRPSGIAFDHEDNLYIVDTGNNRVQKFTKDGQFLDKWGHEGTGDGEFNMPWGIDIDSNGDVNVYK</sequence>
<feature type="non-terminal residue" evidence="4">
    <location>
        <position position="203"/>
    </location>
</feature>
<dbReference type="InterPro" id="IPR011042">
    <property type="entry name" value="6-blade_b-propeller_TolB-like"/>
</dbReference>
<name>A0A383EZG1_9ZZZZ</name>
<dbReference type="EMBL" id="UINC01230227">
    <property type="protein sequence ID" value="SVE62266.1"/>
    <property type="molecule type" value="Genomic_DNA"/>
</dbReference>
<evidence type="ECO:0000256" key="1">
    <source>
        <dbReference type="ARBA" id="ARBA00022729"/>
    </source>
</evidence>
<organism evidence="4">
    <name type="scientific">marine metagenome</name>
    <dbReference type="NCBI Taxonomy" id="408172"/>
    <lineage>
        <taxon>unclassified sequences</taxon>
        <taxon>metagenomes</taxon>
        <taxon>ecological metagenomes</taxon>
    </lineage>
</organism>
<evidence type="ECO:0000256" key="3">
    <source>
        <dbReference type="ARBA" id="ARBA00023180"/>
    </source>
</evidence>
<reference evidence="4" key="1">
    <citation type="submission" date="2018-05" db="EMBL/GenBank/DDBJ databases">
        <authorList>
            <person name="Lanie J.A."/>
            <person name="Ng W.-L."/>
            <person name="Kazmierczak K.M."/>
            <person name="Andrzejewski T.M."/>
            <person name="Davidsen T.M."/>
            <person name="Wayne K.J."/>
            <person name="Tettelin H."/>
            <person name="Glass J.I."/>
            <person name="Rusch D."/>
            <person name="Podicherti R."/>
            <person name="Tsui H.-C.T."/>
            <person name="Winkler M.E."/>
        </authorList>
    </citation>
    <scope>NUCLEOTIDE SEQUENCE</scope>
</reference>
<dbReference type="CDD" id="cd05819">
    <property type="entry name" value="NHL"/>
    <property type="match status" value="1"/>
</dbReference>
<dbReference type="PROSITE" id="PS51125">
    <property type="entry name" value="NHL"/>
    <property type="match status" value="2"/>
</dbReference>
<evidence type="ECO:0000313" key="4">
    <source>
        <dbReference type="EMBL" id="SVE62266.1"/>
    </source>
</evidence>
<evidence type="ECO:0000256" key="2">
    <source>
        <dbReference type="ARBA" id="ARBA00022737"/>
    </source>
</evidence>
<proteinExistence type="predicted"/>
<protein>
    <recommendedName>
        <fullName evidence="5">6-bladed beta-propeller</fullName>
    </recommendedName>
</protein>
<dbReference type="Pfam" id="PF01436">
    <property type="entry name" value="NHL"/>
    <property type="match status" value="1"/>
</dbReference>
<dbReference type="Gene3D" id="2.120.10.30">
    <property type="entry name" value="TolB, C-terminal domain"/>
    <property type="match status" value="1"/>
</dbReference>
<dbReference type="Gene3D" id="2.40.10.500">
    <property type="match status" value="1"/>
</dbReference>
<dbReference type="SUPFAM" id="SSF63829">
    <property type="entry name" value="Calcium-dependent phosphotriesterase"/>
    <property type="match status" value="1"/>
</dbReference>
<dbReference type="InterPro" id="IPR001258">
    <property type="entry name" value="NHL_repeat"/>
</dbReference>
<gene>
    <name evidence="4" type="ORF">METZ01_LOCUS515120</name>
</gene>
<keyword evidence="1" id="KW-0732">Signal</keyword>